<name>A0A9J6DSY1_RHIMP</name>
<dbReference type="SUPFAM" id="SSF75304">
    <property type="entry name" value="Amidase signature (AS) enzymes"/>
    <property type="match status" value="1"/>
</dbReference>
<dbReference type="InterPro" id="IPR023631">
    <property type="entry name" value="Amidase_dom"/>
</dbReference>
<dbReference type="InterPro" id="IPR052739">
    <property type="entry name" value="FAAH2"/>
</dbReference>
<dbReference type="InterPro" id="IPR036928">
    <property type="entry name" value="AS_sf"/>
</dbReference>
<gene>
    <name evidence="2" type="ORF">HPB51_005602</name>
</gene>
<dbReference type="PANTHER" id="PTHR43372">
    <property type="entry name" value="FATTY-ACID AMIDE HYDROLASE"/>
    <property type="match status" value="1"/>
</dbReference>
<evidence type="ECO:0000313" key="2">
    <source>
        <dbReference type="EMBL" id="KAH8025251.1"/>
    </source>
</evidence>
<dbReference type="AlphaFoldDB" id="A0A9J6DSY1"/>
<reference evidence="2" key="2">
    <citation type="submission" date="2021-09" db="EMBL/GenBank/DDBJ databases">
        <authorList>
            <person name="Jia N."/>
            <person name="Wang J."/>
            <person name="Shi W."/>
            <person name="Du L."/>
            <person name="Sun Y."/>
            <person name="Zhan W."/>
            <person name="Jiang J."/>
            <person name="Wang Q."/>
            <person name="Zhang B."/>
            <person name="Ji P."/>
            <person name="Sakyi L.B."/>
            <person name="Cui X."/>
            <person name="Yuan T."/>
            <person name="Jiang B."/>
            <person name="Yang W."/>
            <person name="Lam T.T.-Y."/>
            <person name="Chang Q."/>
            <person name="Ding S."/>
            <person name="Wang X."/>
            <person name="Zhu J."/>
            <person name="Ruan X."/>
            <person name="Zhao L."/>
            <person name="Wei J."/>
            <person name="Que T."/>
            <person name="Du C."/>
            <person name="Cheng J."/>
            <person name="Dai P."/>
            <person name="Han X."/>
            <person name="Huang E."/>
            <person name="Gao Y."/>
            <person name="Liu J."/>
            <person name="Shao H."/>
            <person name="Ye R."/>
            <person name="Li L."/>
            <person name="Wei W."/>
            <person name="Wang X."/>
            <person name="Wang C."/>
            <person name="Huo Q."/>
            <person name="Li W."/>
            <person name="Guo W."/>
            <person name="Chen H."/>
            <person name="Chen S."/>
            <person name="Zhou L."/>
            <person name="Zhou L."/>
            <person name="Ni X."/>
            <person name="Tian J."/>
            <person name="Zhou Y."/>
            <person name="Sheng Y."/>
            <person name="Liu T."/>
            <person name="Pan Y."/>
            <person name="Xia L."/>
            <person name="Li J."/>
            <person name="Zhao F."/>
            <person name="Cao W."/>
        </authorList>
    </citation>
    <scope>NUCLEOTIDE SEQUENCE</scope>
    <source>
        <strain evidence="2">Rmic-2018</strain>
        <tissue evidence="2">Larvae</tissue>
    </source>
</reference>
<dbReference type="Gene3D" id="3.90.1300.10">
    <property type="entry name" value="Amidase signature (AS) domain"/>
    <property type="match status" value="1"/>
</dbReference>
<dbReference type="GO" id="GO:0012505">
    <property type="term" value="C:endomembrane system"/>
    <property type="evidence" value="ECO:0007669"/>
    <property type="project" value="TreeGrafter"/>
</dbReference>
<comment type="caution">
    <text evidence="2">The sequence shown here is derived from an EMBL/GenBank/DDBJ whole genome shotgun (WGS) entry which is preliminary data.</text>
</comment>
<evidence type="ECO:0000313" key="3">
    <source>
        <dbReference type="Proteomes" id="UP000821866"/>
    </source>
</evidence>
<keyword evidence="3" id="KW-1185">Reference proteome</keyword>
<dbReference type="Pfam" id="PF01425">
    <property type="entry name" value="Amidase"/>
    <property type="match status" value="1"/>
</dbReference>
<feature type="domain" description="Amidase" evidence="1">
    <location>
        <begin position="19"/>
        <end position="89"/>
    </location>
</feature>
<protein>
    <recommendedName>
        <fullName evidence="1">Amidase domain-containing protein</fullName>
    </recommendedName>
</protein>
<dbReference type="VEuPathDB" id="VectorBase:LOC119170746"/>
<reference evidence="2" key="1">
    <citation type="journal article" date="2020" name="Cell">
        <title>Large-Scale Comparative Analyses of Tick Genomes Elucidate Their Genetic Diversity and Vector Capacities.</title>
        <authorList>
            <consortium name="Tick Genome and Microbiome Consortium (TIGMIC)"/>
            <person name="Jia N."/>
            <person name="Wang J."/>
            <person name="Shi W."/>
            <person name="Du L."/>
            <person name="Sun Y."/>
            <person name="Zhan W."/>
            <person name="Jiang J.F."/>
            <person name="Wang Q."/>
            <person name="Zhang B."/>
            <person name="Ji P."/>
            <person name="Bell-Sakyi L."/>
            <person name="Cui X.M."/>
            <person name="Yuan T.T."/>
            <person name="Jiang B.G."/>
            <person name="Yang W.F."/>
            <person name="Lam T.T."/>
            <person name="Chang Q.C."/>
            <person name="Ding S.J."/>
            <person name="Wang X.J."/>
            <person name="Zhu J.G."/>
            <person name="Ruan X.D."/>
            <person name="Zhao L."/>
            <person name="Wei J.T."/>
            <person name="Ye R.Z."/>
            <person name="Que T.C."/>
            <person name="Du C.H."/>
            <person name="Zhou Y.H."/>
            <person name="Cheng J.X."/>
            <person name="Dai P.F."/>
            <person name="Guo W.B."/>
            <person name="Han X.H."/>
            <person name="Huang E.J."/>
            <person name="Li L.F."/>
            <person name="Wei W."/>
            <person name="Gao Y.C."/>
            <person name="Liu J.Z."/>
            <person name="Shao H.Z."/>
            <person name="Wang X."/>
            <person name="Wang C.C."/>
            <person name="Yang T.C."/>
            <person name="Huo Q.B."/>
            <person name="Li W."/>
            <person name="Chen H.Y."/>
            <person name="Chen S.E."/>
            <person name="Zhou L.G."/>
            <person name="Ni X.B."/>
            <person name="Tian J.H."/>
            <person name="Sheng Y."/>
            <person name="Liu T."/>
            <person name="Pan Y.S."/>
            <person name="Xia L.Y."/>
            <person name="Li J."/>
            <person name="Zhao F."/>
            <person name="Cao W.C."/>
        </authorList>
    </citation>
    <scope>NUCLEOTIDE SEQUENCE</scope>
    <source>
        <strain evidence="2">Rmic-2018</strain>
    </source>
</reference>
<accession>A0A9J6DSY1</accession>
<evidence type="ECO:0000259" key="1">
    <source>
        <dbReference type="Pfam" id="PF01425"/>
    </source>
</evidence>
<proteinExistence type="predicted"/>
<organism evidence="2 3">
    <name type="scientific">Rhipicephalus microplus</name>
    <name type="common">Cattle tick</name>
    <name type="synonym">Boophilus microplus</name>
    <dbReference type="NCBI Taxonomy" id="6941"/>
    <lineage>
        <taxon>Eukaryota</taxon>
        <taxon>Metazoa</taxon>
        <taxon>Ecdysozoa</taxon>
        <taxon>Arthropoda</taxon>
        <taxon>Chelicerata</taxon>
        <taxon>Arachnida</taxon>
        <taxon>Acari</taxon>
        <taxon>Parasitiformes</taxon>
        <taxon>Ixodida</taxon>
        <taxon>Ixodoidea</taxon>
        <taxon>Ixodidae</taxon>
        <taxon>Rhipicephalinae</taxon>
        <taxon>Rhipicephalus</taxon>
        <taxon>Boophilus</taxon>
    </lineage>
</organism>
<sequence>MVAIIEQSCPSFMQVKSVDLVSAYIRRIREVQAIINAVVEERFEEALKDAAEVDKLVASGSMSASQMIEEKPLLGLPFTSKNSIAIRGYLAIPENQERIHC</sequence>
<dbReference type="PANTHER" id="PTHR43372:SF4">
    <property type="entry name" value="FATTY-ACID AMIDE HYDROLASE 2"/>
    <property type="match status" value="1"/>
</dbReference>
<dbReference type="Proteomes" id="UP000821866">
    <property type="component" value="Unassembled WGS sequence"/>
</dbReference>
<dbReference type="EMBL" id="JABSTU010000007">
    <property type="protein sequence ID" value="KAH8025251.1"/>
    <property type="molecule type" value="Genomic_DNA"/>
</dbReference>